<dbReference type="InterPro" id="IPR006620">
    <property type="entry name" value="Pro_4_hyd_alph"/>
</dbReference>
<accession>M1UG57</accession>
<dbReference type="GO" id="GO:0016705">
    <property type="term" value="F:oxidoreductase activity, acting on paired donors, with incorporation or reduction of molecular oxygen"/>
    <property type="evidence" value="ECO:0007669"/>
    <property type="project" value="InterPro"/>
</dbReference>
<evidence type="ECO:0000256" key="4">
    <source>
        <dbReference type="ARBA" id="ARBA00023002"/>
    </source>
</evidence>
<proteinExistence type="predicted"/>
<evidence type="ECO:0000256" key="3">
    <source>
        <dbReference type="ARBA" id="ARBA00022964"/>
    </source>
</evidence>
<dbReference type="EMBL" id="HQ316583">
    <property type="protein sequence ID" value="AGG54242.1"/>
    <property type="molecule type" value="Genomic_DNA"/>
</dbReference>
<dbReference type="GO" id="GO:0051213">
    <property type="term" value="F:dioxygenase activity"/>
    <property type="evidence" value="ECO:0007669"/>
    <property type="project" value="UniProtKB-KW"/>
</dbReference>
<gene>
    <name evidence="7" type="ORF">CYXG_00178</name>
</gene>
<dbReference type="GO" id="GO:0005506">
    <property type="term" value="F:iron ion binding"/>
    <property type="evidence" value="ECO:0007669"/>
    <property type="project" value="InterPro"/>
</dbReference>
<dbReference type="Pfam" id="PF13640">
    <property type="entry name" value="2OG-FeII_Oxy_3"/>
    <property type="match status" value="1"/>
</dbReference>
<feature type="domain" description="Prolyl 4-hydroxylase alpha subunit" evidence="6">
    <location>
        <begin position="26"/>
        <end position="200"/>
    </location>
</feature>
<dbReference type="OrthoDB" id="11494at10239"/>
<evidence type="ECO:0000256" key="1">
    <source>
        <dbReference type="ARBA" id="ARBA00001961"/>
    </source>
</evidence>
<dbReference type="GeneID" id="15013603"/>
<dbReference type="Proteomes" id="UP000203282">
    <property type="component" value="Segment"/>
</dbReference>
<name>M1UG57_9CAUD</name>
<comment type="cofactor">
    <cofactor evidence="1">
        <name>L-ascorbate</name>
        <dbReference type="ChEBI" id="CHEBI:38290"/>
    </cofactor>
</comment>
<keyword evidence="5" id="KW-0408">Iron</keyword>
<keyword evidence="4" id="KW-0560">Oxidoreductase</keyword>
<dbReference type="KEGG" id="vg:15013603"/>
<dbReference type="SMART" id="SM00702">
    <property type="entry name" value="P4Hc"/>
    <property type="match status" value="1"/>
</dbReference>
<evidence type="ECO:0000313" key="8">
    <source>
        <dbReference type="Proteomes" id="UP000203282"/>
    </source>
</evidence>
<organism evidence="7 8">
    <name type="scientific">Synechococcus phage S-SSM4</name>
    <dbReference type="NCBI Taxonomy" id="536466"/>
    <lineage>
        <taxon>Viruses</taxon>
        <taxon>Duplodnaviria</taxon>
        <taxon>Heunggongvirae</taxon>
        <taxon>Uroviricota</taxon>
        <taxon>Caudoviricetes</taxon>
        <taxon>Pantevenvirales</taxon>
        <taxon>Kyanoviridae</taxon>
        <taxon>Greenvirus</taxon>
        <taxon>Greenvirus ssm4</taxon>
    </lineage>
</organism>
<dbReference type="Gene3D" id="2.60.120.620">
    <property type="entry name" value="q2cbj1_9rhob like domain"/>
    <property type="match status" value="1"/>
</dbReference>
<keyword evidence="3" id="KW-0223">Dioxygenase</keyword>
<evidence type="ECO:0000256" key="5">
    <source>
        <dbReference type="ARBA" id="ARBA00023004"/>
    </source>
</evidence>
<dbReference type="InterPro" id="IPR044862">
    <property type="entry name" value="Pro_4_hyd_alph_FE2OG_OXY"/>
</dbReference>
<dbReference type="PANTHER" id="PTHR10869">
    <property type="entry name" value="PROLYL 4-HYDROXYLASE ALPHA SUBUNIT"/>
    <property type="match status" value="1"/>
</dbReference>
<evidence type="ECO:0000259" key="6">
    <source>
        <dbReference type="SMART" id="SM00702"/>
    </source>
</evidence>
<sequence>MVVSATAKHNSKGGRKIPFNNIMTENFIRTYTNALPDALIKTLQQMIDQQVMYSPKASTRSDKFRRDKQIAIDPFWPGIAEDVNQALVQKLAEYMDDFPYLQDQGQDWWSGTCILQKTEPMEGYHVFHAENAAWLNRQRVLAWMIYLNDVEEGGETEFLYQKLRIKPRKNLLVIWPGSFTHLHRGNPPMSTKYILTGWFSPMTGMSKFKVTEPN</sequence>
<reference evidence="7 8" key="1">
    <citation type="submission" date="2010-03" db="EMBL/GenBank/DDBJ databases">
        <title>The Genome Sequence of Cyanophage S-SSM4.</title>
        <authorList>
            <consortium name="The Broad Institute Genome Sequencing Platform"/>
            <person name="Henn M.R."/>
            <person name="Sullivan M.S."/>
            <person name="Osburne M.S."/>
            <person name="Levin J."/>
            <person name="Malboeuf C."/>
            <person name="Casali M."/>
            <person name="Russ C."/>
            <person name="Lennon N."/>
            <person name="Erlich R."/>
            <person name="Young S.K."/>
            <person name="Koehrsen M."/>
            <person name="Yandava C."/>
            <person name="Zeng Q."/>
            <person name="Alvarado L."/>
            <person name="Anderson S."/>
            <person name="Berlin A."/>
            <person name="Borenstein D."/>
            <person name="Chen Z."/>
            <person name="Engels R."/>
            <person name="Freedman E."/>
            <person name="Gellesch M."/>
            <person name="Goldberg J."/>
            <person name="Green L."/>
            <person name="Griggs A."/>
            <person name="Gujja S."/>
            <person name="Heiman D."/>
            <person name="Hepburn T."/>
            <person name="Howarth C."/>
            <person name="Jen D."/>
            <person name="Larson L."/>
            <person name="Lewis B."/>
            <person name="Mehta T."/>
            <person name="Park D."/>
            <person name="Pearson M."/>
            <person name="Roberts A."/>
            <person name="Ryan E."/>
            <person name="Saif S."/>
            <person name="Shea T."/>
            <person name="Shenoy N."/>
            <person name="Sisk P."/>
            <person name="Stolte C."/>
            <person name="Sykes S."/>
            <person name="Walk T."/>
            <person name="White J."/>
            <person name="Yu Q."/>
            <person name="Coleman M.L."/>
            <person name="Huang K.H."/>
            <person name="Weigele P.R."/>
            <person name="DeFrancesco A.S."/>
            <person name="Kern S.E."/>
            <person name="Thompson L.R."/>
            <person name="Fu R."/>
            <person name="Hombeck B."/>
            <person name="Chisholm S.W."/>
            <person name="Haas B."/>
            <person name="Nusbaum C."/>
            <person name="Galagan J."/>
            <person name="Birren B."/>
        </authorList>
    </citation>
    <scope>NUCLEOTIDE SEQUENCE [LARGE SCALE GENOMIC DNA]</scope>
    <source>
        <strain evidence="7 8">S-SSM4</strain>
    </source>
</reference>
<keyword evidence="2" id="KW-0479">Metal-binding</keyword>
<keyword evidence="8" id="KW-1185">Reference proteome</keyword>
<dbReference type="GO" id="GO:0031418">
    <property type="term" value="F:L-ascorbic acid binding"/>
    <property type="evidence" value="ECO:0007669"/>
    <property type="project" value="InterPro"/>
</dbReference>
<protein>
    <recommendedName>
        <fullName evidence="6">Prolyl 4-hydroxylase alpha subunit domain-containing protein</fullName>
    </recommendedName>
</protein>
<evidence type="ECO:0000256" key="2">
    <source>
        <dbReference type="ARBA" id="ARBA00022723"/>
    </source>
</evidence>
<dbReference type="InterPro" id="IPR045054">
    <property type="entry name" value="P4HA-like"/>
</dbReference>
<dbReference type="RefSeq" id="YP_007677367.1">
    <property type="nucleotide sequence ID" value="NC_020875.1"/>
</dbReference>
<evidence type="ECO:0000313" key="7">
    <source>
        <dbReference type="EMBL" id="AGG54242.1"/>
    </source>
</evidence>
<dbReference type="PANTHER" id="PTHR10869:SF246">
    <property type="entry name" value="TRANSMEMBRANE PROLYL 4-HYDROXYLASE"/>
    <property type="match status" value="1"/>
</dbReference>